<feature type="transmembrane region" description="Helical" evidence="2">
    <location>
        <begin position="21"/>
        <end position="38"/>
    </location>
</feature>
<dbReference type="AlphaFoldDB" id="A0A9W9S967"/>
<accession>A0A9W9S967</accession>
<evidence type="ECO:0000256" key="1">
    <source>
        <dbReference type="SAM" id="MobiDB-lite"/>
    </source>
</evidence>
<dbReference type="PANTHER" id="PTHR47797:SF1">
    <property type="entry name" value="CYTOCHROME B561 DOMAIN-CONTAINING PROTEIN-RELATED"/>
    <property type="match status" value="1"/>
</dbReference>
<dbReference type="GeneID" id="81463202"/>
<reference evidence="3" key="2">
    <citation type="journal article" date="2023" name="IMA Fungus">
        <title>Comparative genomic study of the Penicillium genus elucidates a diverse pangenome and 15 lateral gene transfer events.</title>
        <authorList>
            <person name="Petersen C."/>
            <person name="Sorensen T."/>
            <person name="Nielsen M.R."/>
            <person name="Sondergaard T.E."/>
            <person name="Sorensen J.L."/>
            <person name="Fitzpatrick D.A."/>
            <person name="Frisvad J.C."/>
            <person name="Nielsen K.L."/>
        </authorList>
    </citation>
    <scope>NUCLEOTIDE SEQUENCE</scope>
    <source>
        <strain evidence="3">IBT 3081</strain>
    </source>
</reference>
<dbReference type="EMBL" id="JAPZBT010000002">
    <property type="protein sequence ID" value="KAJ5374283.1"/>
    <property type="molecule type" value="Genomic_DNA"/>
</dbReference>
<dbReference type="PANTHER" id="PTHR47797">
    <property type="entry name" value="DEHYDROGENASE, PUTATIVE (AFU_ORTHOLOGUE AFUA_8G05805)-RELATED"/>
    <property type="match status" value="1"/>
</dbReference>
<evidence type="ECO:0000313" key="4">
    <source>
        <dbReference type="Proteomes" id="UP001147752"/>
    </source>
</evidence>
<keyword evidence="2" id="KW-1133">Transmembrane helix</keyword>
<feature type="transmembrane region" description="Helical" evidence="2">
    <location>
        <begin position="44"/>
        <end position="67"/>
    </location>
</feature>
<reference evidence="3" key="1">
    <citation type="submission" date="2022-12" db="EMBL/GenBank/DDBJ databases">
        <authorList>
            <person name="Petersen C."/>
        </authorList>
    </citation>
    <scope>NUCLEOTIDE SEQUENCE</scope>
    <source>
        <strain evidence="3">IBT 3081</strain>
    </source>
</reference>
<dbReference type="Proteomes" id="UP001147752">
    <property type="component" value="Unassembled WGS sequence"/>
</dbReference>
<proteinExistence type="predicted"/>
<keyword evidence="4" id="KW-1185">Reference proteome</keyword>
<keyword evidence="2" id="KW-0472">Membrane</keyword>
<gene>
    <name evidence="3" type="ORF">N7517_006289</name>
</gene>
<organism evidence="3 4">
    <name type="scientific">Penicillium concentricum</name>
    <dbReference type="NCBI Taxonomy" id="293559"/>
    <lineage>
        <taxon>Eukaryota</taxon>
        <taxon>Fungi</taxon>
        <taxon>Dikarya</taxon>
        <taxon>Ascomycota</taxon>
        <taxon>Pezizomycotina</taxon>
        <taxon>Eurotiomycetes</taxon>
        <taxon>Eurotiomycetidae</taxon>
        <taxon>Eurotiales</taxon>
        <taxon>Aspergillaceae</taxon>
        <taxon>Penicillium</taxon>
    </lineage>
</organism>
<evidence type="ECO:0000256" key="2">
    <source>
        <dbReference type="SAM" id="Phobius"/>
    </source>
</evidence>
<dbReference type="OrthoDB" id="19261at2759"/>
<protein>
    <submittedName>
        <fullName evidence="3">Uncharacterized protein</fullName>
    </submittedName>
</protein>
<comment type="caution">
    <text evidence="3">The sequence shown here is derived from an EMBL/GenBank/DDBJ whole genome shotgun (WGS) entry which is preliminary data.</text>
</comment>
<keyword evidence="2" id="KW-0812">Transmembrane</keyword>
<dbReference type="RefSeq" id="XP_056580269.1">
    <property type="nucleotide sequence ID" value="XM_056724019.1"/>
</dbReference>
<name>A0A9W9S967_9EURO</name>
<sequence>MLFRRTHRKTWWAYAHRWQSRIMLVLGVVNGGIGYNLSRSGGSPGVFVAYGVVAALVYALYFSIIAFKAIRQRRASRGDKALPAEGAGLTETEEHTLTGIPTHNSVST</sequence>
<evidence type="ECO:0000313" key="3">
    <source>
        <dbReference type="EMBL" id="KAJ5374283.1"/>
    </source>
</evidence>
<feature type="region of interest" description="Disordered" evidence="1">
    <location>
        <begin position="82"/>
        <end position="108"/>
    </location>
</feature>